<evidence type="ECO:0000313" key="2">
    <source>
        <dbReference type="EMBL" id="POM81436.1"/>
    </source>
</evidence>
<keyword evidence="3" id="KW-1185">Reference proteome</keyword>
<dbReference type="AlphaFoldDB" id="A0A2P4YUJ1"/>
<dbReference type="Proteomes" id="UP000237271">
    <property type="component" value="Unassembled WGS sequence"/>
</dbReference>
<evidence type="ECO:0000256" key="1">
    <source>
        <dbReference type="SAM" id="MobiDB-lite"/>
    </source>
</evidence>
<evidence type="ECO:0000313" key="3">
    <source>
        <dbReference type="Proteomes" id="UP000237271"/>
    </source>
</evidence>
<protein>
    <submittedName>
        <fullName evidence="2">RxLR effector candidate protein</fullName>
    </submittedName>
</protein>
<name>A0A2P4YUJ1_9STRA</name>
<accession>A0A2P4YUJ1</accession>
<dbReference type="OrthoDB" id="123609at2759"/>
<reference evidence="2 3" key="1">
    <citation type="journal article" date="2017" name="Genome Biol. Evol.">
        <title>Phytophthora megakarya and P. palmivora, closely related causal agents of cacao black pod rot, underwent increases in genome sizes and gene numbers by different mechanisms.</title>
        <authorList>
            <person name="Ali S.S."/>
            <person name="Shao J."/>
            <person name="Lary D.J."/>
            <person name="Kronmiller B."/>
            <person name="Shen D."/>
            <person name="Strem M.D."/>
            <person name="Amoako-Attah I."/>
            <person name="Akrofi A.Y."/>
            <person name="Begoude B.A."/>
            <person name="Ten Hoopen G.M."/>
            <person name="Coulibaly K."/>
            <person name="Kebe B.I."/>
            <person name="Melnick R.L."/>
            <person name="Guiltinan M.J."/>
            <person name="Tyler B.M."/>
            <person name="Meinhardt L.W."/>
            <person name="Bailey B.A."/>
        </authorList>
    </citation>
    <scope>NUCLEOTIDE SEQUENCE [LARGE SCALE GENOMIC DNA]</scope>
    <source>
        <strain evidence="3">sbr112.9</strain>
    </source>
</reference>
<organism evidence="2 3">
    <name type="scientific">Phytophthora palmivora</name>
    <dbReference type="NCBI Taxonomy" id="4796"/>
    <lineage>
        <taxon>Eukaryota</taxon>
        <taxon>Sar</taxon>
        <taxon>Stramenopiles</taxon>
        <taxon>Oomycota</taxon>
        <taxon>Peronosporomycetes</taxon>
        <taxon>Peronosporales</taxon>
        <taxon>Peronosporaceae</taxon>
        <taxon>Phytophthora</taxon>
    </lineage>
</organism>
<feature type="region of interest" description="Disordered" evidence="1">
    <location>
        <begin position="1"/>
        <end position="60"/>
    </location>
</feature>
<gene>
    <name evidence="2" type="ORF">PHPALM_601</name>
</gene>
<sequence>MTSRRAPTRRLKQPSPVAKTGLGAEAEEKVTAVSRKRAHGDDLTSKDAGGEGKTGDREPDLLALMPGLVSWLDRVEESQSKIERAMEGNMKDKARVGMPSHNDMFASELDRVELRTVLMAKADSTKTDCLQHAEELAPFAQRGEDQEPGERGLKGIGKADLALAVSEDAEQVGRQPNGYPLNMSMKGTLTLRVRACGVEKNATLTNVYYAENVMHNLISYGRLDQKGYVLTTMNGKLMVAAKDGGNAAFNVDLEKDVPPPLTYQPPEQHARYLGIQMGTAPNAETTWLIAGK</sequence>
<feature type="compositionally biased region" description="Basic residues" evidence="1">
    <location>
        <begin position="1"/>
        <end position="12"/>
    </location>
</feature>
<feature type="compositionally biased region" description="Basic and acidic residues" evidence="1">
    <location>
        <begin position="39"/>
        <end position="60"/>
    </location>
</feature>
<proteinExistence type="predicted"/>
<comment type="caution">
    <text evidence="2">The sequence shown here is derived from an EMBL/GenBank/DDBJ whole genome shotgun (WGS) entry which is preliminary data.</text>
</comment>
<dbReference type="EMBL" id="NCKW01000082">
    <property type="protein sequence ID" value="POM81436.1"/>
    <property type="molecule type" value="Genomic_DNA"/>
</dbReference>